<dbReference type="InterPro" id="IPR036412">
    <property type="entry name" value="HAD-like_sf"/>
</dbReference>
<dbReference type="SMART" id="SM00577">
    <property type="entry name" value="CPDc"/>
    <property type="match status" value="1"/>
</dbReference>
<feature type="region of interest" description="Disordered" evidence="2">
    <location>
        <begin position="411"/>
        <end position="434"/>
    </location>
</feature>
<feature type="domain" description="FCP1 homology" evidence="3">
    <location>
        <begin position="236"/>
        <end position="382"/>
    </location>
</feature>
<evidence type="ECO:0000256" key="2">
    <source>
        <dbReference type="SAM" id="MobiDB-lite"/>
    </source>
</evidence>
<dbReference type="Pfam" id="PF03031">
    <property type="entry name" value="NIF"/>
    <property type="match status" value="1"/>
</dbReference>
<dbReference type="Gene3D" id="3.40.50.1000">
    <property type="entry name" value="HAD superfamily/HAD-like"/>
    <property type="match status" value="1"/>
</dbReference>
<evidence type="ECO:0000313" key="5">
    <source>
        <dbReference type="Proteomes" id="UP000815325"/>
    </source>
</evidence>
<dbReference type="InterPro" id="IPR004274">
    <property type="entry name" value="FCP1_dom"/>
</dbReference>
<proteinExistence type="inferred from homology"/>
<comment type="subcellular location">
    <subcellularLocation>
        <location evidence="1">Mitochondrion inner membrane</location>
        <topology evidence="1">Single-pass membrane protein</topology>
    </subcellularLocation>
</comment>
<accession>A0ABQ7GGS3</accession>
<keyword evidence="1" id="KW-0653">Protein transport</keyword>
<keyword evidence="5" id="KW-1185">Reference proteome</keyword>
<gene>
    <name evidence="4" type="ORF">DUNSADRAFT_9754</name>
</gene>
<dbReference type="SUPFAM" id="SSF56784">
    <property type="entry name" value="HAD-like"/>
    <property type="match status" value="1"/>
</dbReference>
<feature type="compositionally biased region" description="Polar residues" evidence="2">
    <location>
        <begin position="412"/>
        <end position="428"/>
    </location>
</feature>
<reference evidence="4" key="1">
    <citation type="submission" date="2017-08" db="EMBL/GenBank/DDBJ databases">
        <authorList>
            <person name="Polle J.E."/>
            <person name="Barry K."/>
            <person name="Cushman J."/>
            <person name="Schmutz J."/>
            <person name="Tran D."/>
            <person name="Hathwaick L.T."/>
            <person name="Yim W.C."/>
            <person name="Jenkins J."/>
            <person name="Mckie-Krisberg Z.M."/>
            <person name="Prochnik S."/>
            <person name="Lindquist E."/>
            <person name="Dockter R.B."/>
            <person name="Adam C."/>
            <person name="Molina H."/>
            <person name="Bunkerborg J."/>
            <person name="Jin E."/>
            <person name="Buchheim M."/>
            <person name="Magnuson J."/>
        </authorList>
    </citation>
    <scope>NUCLEOTIDE SEQUENCE</scope>
    <source>
        <strain evidence="4">CCAP 19/18</strain>
    </source>
</reference>
<dbReference type="CDD" id="cd07521">
    <property type="entry name" value="HAD_FCP1-like"/>
    <property type="match status" value="1"/>
</dbReference>
<protein>
    <recommendedName>
        <fullName evidence="1">Mitochondrial import inner membrane translocase subunit TIM50</fullName>
    </recommendedName>
</protein>
<dbReference type="InterPro" id="IPR023214">
    <property type="entry name" value="HAD_sf"/>
</dbReference>
<comment type="function">
    <text evidence="1">Essential component of the TIM23 complex, a complex that mediates the translocation of transit peptide-containing proteins across the mitochondrial inner membrane.</text>
</comment>
<comment type="subunit">
    <text evidence="1">Component of the TIM23 complex.</text>
</comment>
<evidence type="ECO:0000259" key="3">
    <source>
        <dbReference type="PROSITE" id="PS50969"/>
    </source>
</evidence>
<name>A0ABQ7GGS3_DUNSA</name>
<keyword evidence="1" id="KW-0813">Transport</keyword>
<feature type="region of interest" description="Disordered" evidence="2">
    <location>
        <begin position="152"/>
        <end position="188"/>
    </location>
</feature>
<dbReference type="InterPro" id="IPR050365">
    <property type="entry name" value="TIM50"/>
</dbReference>
<sequence length="434" mass="47568">MLRNLVSRLASAAASNTAQGACCSGPSASTLISASLGPSHCGTAACARSNAPWGNTWTAAGVRRSFASERKSSSSHVFEAAEARMQKLRKVAEQQQAAQQGHEAPGPVGRVLGALGDAAMLTLAGVVGFSGYYSLAYRDTKELEKMVKKTCSASSASSSSSKPPSTLPTDSGGATEESAASDESPSVLDQARTQATSAWCSAMRNYLNARKAIEEYIESYTAPTYHKLLPDMAPELRGRVKTLVLDLDDLLVHKEWTRQMGWKIFKRPGVQDFLFEMGGYFEVVLFTDEPSSYAEPIINKLDPYRMVLYRLYKPETQYHEGKHVRDLSKLNRDLSQVLMISAHPEAWEFQPENTIKLKPWQPSPNDPPDTTLLDLLPMLQLIATKGVRDTRDVVRSYDGEEDVPRAFKARMSQVSAGQQNKPSKQKSLLGSLAR</sequence>
<feature type="compositionally biased region" description="Low complexity" evidence="2">
    <location>
        <begin position="152"/>
        <end position="161"/>
    </location>
</feature>
<organism evidence="4 5">
    <name type="scientific">Dunaliella salina</name>
    <name type="common">Green alga</name>
    <name type="synonym">Protococcus salinus</name>
    <dbReference type="NCBI Taxonomy" id="3046"/>
    <lineage>
        <taxon>Eukaryota</taxon>
        <taxon>Viridiplantae</taxon>
        <taxon>Chlorophyta</taxon>
        <taxon>core chlorophytes</taxon>
        <taxon>Chlorophyceae</taxon>
        <taxon>CS clade</taxon>
        <taxon>Chlamydomonadales</taxon>
        <taxon>Dunaliellaceae</taxon>
        <taxon>Dunaliella</taxon>
    </lineage>
</organism>
<comment type="caution">
    <text evidence="4">The sequence shown here is derived from an EMBL/GenBank/DDBJ whole genome shotgun (WGS) entry which is preliminary data.</text>
</comment>
<keyword evidence="1" id="KW-0496">Mitochondrion</keyword>
<keyword evidence="1" id="KW-0811">Translocation</keyword>
<evidence type="ECO:0000313" key="4">
    <source>
        <dbReference type="EMBL" id="KAF5833807.1"/>
    </source>
</evidence>
<comment type="similarity">
    <text evidence="1">Belongs to the TIM50 family.</text>
</comment>
<dbReference type="EMBL" id="MU069790">
    <property type="protein sequence ID" value="KAF5833807.1"/>
    <property type="molecule type" value="Genomic_DNA"/>
</dbReference>
<dbReference type="Proteomes" id="UP000815325">
    <property type="component" value="Unassembled WGS sequence"/>
</dbReference>
<dbReference type="PROSITE" id="PS50969">
    <property type="entry name" value="FCP1"/>
    <property type="match status" value="1"/>
</dbReference>
<keyword evidence="1" id="KW-0809">Transit peptide</keyword>
<dbReference type="PANTHER" id="PTHR12210">
    <property type="entry name" value="DULLARD PROTEIN PHOSPHATASE"/>
    <property type="match status" value="1"/>
</dbReference>
<evidence type="ECO:0000256" key="1">
    <source>
        <dbReference type="RuleBase" id="RU365079"/>
    </source>
</evidence>